<dbReference type="Gene3D" id="3.40.50.300">
    <property type="entry name" value="P-loop containing nucleotide triphosphate hydrolases"/>
    <property type="match status" value="1"/>
</dbReference>
<protein>
    <recommendedName>
        <fullName evidence="2">Response regulatory domain-containing protein</fullName>
    </recommendedName>
</protein>
<dbReference type="Gene3D" id="3.40.50.2300">
    <property type="match status" value="1"/>
</dbReference>
<gene>
    <name evidence="1" type="ORF">METZ01_LOCUS389631</name>
</gene>
<feature type="non-terminal residue" evidence="1">
    <location>
        <position position="234"/>
    </location>
</feature>
<accession>A0A382URL4</accession>
<evidence type="ECO:0000313" key="1">
    <source>
        <dbReference type="EMBL" id="SVD36777.1"/>
    </source>
</evidence>
<reference evidence="1" key="1">
    <citation type="submission" date="2018-05" db="EMBL/GenBank/DDBJ databases">
        <authorList>
            <person name="Lanie J.A."/>
            <person name="Ng W.-L."/>
            <person name="Kazmierczak K.M."/>
            <person name="Andrzejewski T.M."/>
            <person name="Davidsen T.M."/>
            <person name="Wayne K.J."/>
            <person name="Tettelin H."/>
            <person name="Glass J.I."/>
            <person name="Rusch D."/>
            <person name="Podicherti R."/>
            <person name="Tsui H.-C.T."/>
            <person name="Winkler M.E."/>
        </authorList>
    </citation>
    <scope>NUCLEOTIDE SEQUENCE</scope>
</reference>
<sequence>MVTDDLGDRKLSRSNVEARMGGIEAAISHYQDNTTPQLVLLESDSDGPEMLKELDRLAEVCDPDTNVLLIGLPNDISLYRELMRRGIAEYLVGRVAPQQILNAVTAIFEEPGATPIGRSIAFIGSRGGSGSSSLGHNVAWHLGQEYGEEVSVIDLDIAFGTAALSFNVETKQTLEQALADPTRLDDQLLDRFLIEYDEHLRLLASPSNLNAEESMLTESLDRLLGLLRRRSSFV</sequence>
<dbReference type="SUPFAM" id="SSF52540">
    <property type="entry name" value="P-loop containing nucleoside triphosphate hydrolases"/>
    <property type="match status" value="1"/>
</dbReference>
<dbReference type="EMBL" id="UINC01146191">
    <property type="protein sequence ID" value="SVD36777.1"/>
    <property type="molecule type" value="Genomic_DNA"/>
</dbReference>
<organism evidence="1">
    <name type="scientific">marine metagenome</name>
    <dbReference type="NCBI Taxonomy" id="408172"/>
    <lineage>
        <taxon>unclassified sequences</taxon>
        <taxon>metagenomes</taxon>
        <taxon>ecological metagenomes</taxon>
    </lineage>
</organism>
<name>A0A382URL4_9ZZZZ</name>
<proteinExistence type="predicted"/>
<dbReference type="AlphaFoldDB" id="A0A382URL4"/>
<dbReference type="InterPro" id="IPR027417">
    <property type="entry name" value="P-loop_NTPase"/>
</dbReference>
<evidence type="ECO:0008006" key="2">
    <source>
        <dbReference type="Google" id="ProtNLM"/>
    </source>
</evidence>